<dbReference type="Pfam" id="PF12900">
    <property type="entry name" value="Pyridox_ox_2"/>
    <property type="match status" value="1"/>
</dbReference>
<dbReference type="SUPFAM" id="SSF50475">
    <property type="entry name" value="FMN-binding split barrel"/>
    <property type="match status" value="1"/>
</dbReference>
<dbReference type="InterPro" id="IPR024747">
    <property type="entry name" value="Pyridox_Oxase-rel"/>
</dbReference>
<reference evidence="1 2" key="1">
    <citation type="submission" date="2011-05" db="EMBL/GenBank/DDBJ databases">
        <title>Whole genome sequence of Microlunatus phosphovorus NM-1.</title>
        <authorList>
            <person name="Hosoyama A."/>
            <person name="Sasaki K."/>
            <person name="Harada T."/>
            <person name="Igarashi R."/>
            <person name="Kawakoshi A."/>
            <person name="Sasagawa M."/>
            <person name="Fukada J."/>
            <person name="Nakamura S."/>
            <person name="Katano Y."/>
            <person name="Hanada S."/>
            <person name="Kamagata Y."/>
            <person name="Nakamura N."/>
            <person name="Yamazaki S."/>
            <person name="Fujita N."/>
        </authorList>
    </citation>
    <scope>NUCLEOTIDE SEQUENCE [LARGE SCALE GENOMIC DNA]</scope>
    <source>
        <strain evidence="2">ATCC 700054 / DSM 10555 / JCM 9379 / NBRC 101784 / NCIMB 13414 / VKM Ac-1990 / NM-1</strain>
    </source>
</reference>
<evidence type="ECO:0008006" key="3">
    <source>
        <dbReference type="Google" id="ProtNLM"/>
    </source>
</evidence>
<accession>F5XE10</accession>
<keyword evidence="2" id="KW-1185">Reference proteome</keyword>
<organism evidence="1 2">
    <name type="scientific">Microlunatus phosphovorus (strain ATCC 700054 / DSM 10555 / JCM 9379 / NBRC 101784 / NCIMB 13414 / VKM Ac-1990 / NM-1)</name>
    <dbReference type="NCBI Taxonomy" id="1032480"/>
    <lineage>
        <taxon>Bacteria</taxon>
        <taxon>Bacillati</taxon>
        <taxon>Actinomycetota</taxon>
        <taxon>Actinomycetes</taxon>
        <taxon>Propionibacteriales</taxon>
        <taxon>Propionibacteriaceae</taxon>
        <taxon>Microlunatus</taxon>
    </lineage>
</organism>
<dbReference type="KEGG" id="mph:MLP_21690"/>
<dbReference type="Proteomes" id="UP000007947">
    <property type="component" value="Chromosome"/>
</dbReference>
<sequence length="139" mass="15407">MDASAPRPRRFNALPATECTARLQLGKVGRVGWNTTDGPLVLPVTYVYRDGQIIFRTSPYGVLSELRNVRQVAFEIDDFDVVSRTGWSVMARGWAKAAVKPDELVALWNEPDPVPWAAGNRPLFIIISPEQVSGREIVG</sequence>
<dbReference type="Gene3D" id="2.30.110.10">
    <property type="entry name" value="Electron Transport, Fmn-binding Protein, Chain A"/>
    <property type="match status" value="1"/>
</dbReference>
<dbReference type="AlphaFoldDB" id="F5XE10"/>
<gene>
    <name evidence="1" type="ordered locus">MLP_21690</name>
</gene>
<dbReference type="EMBL" id="AP012204">
    <property type="protein sequence ID" value="BAK35183.1"/>
    <property type="molecule type" value="Genomic_DNA"/>
</dbReference>
<dbReference type="OrthoDB" id="5193072at2"/>
<proteinExistence type="predicted"/>
<name>F5XE10_MICPN</name>
<evidence type="ECO:0000313" key="2">
    <source>
        <dbReference type="Proteomes" id="UP000007947"/>
    </source>
</evidence>
<dbReference type="eggNOG" id="COG3467">
    <property type="taxonomic scope" value="Bacteria"/>
</dbReference>
<dbReference type="STRING" id="1032480.MLP_21690"/>
<dbReference type="InterPro" id="IPR012349">
    <property type="entry name" value="Split_barrel_FMN-bd"/>
</dbReference>
<dbReference type="RefSeq" id="WP_013863055.1">
    <property type="nucleotide sequence ID" value="NC_015635.1"/>
</dbReference>
<protein>
    <recommendedName>
        <fullName evidence="3">Pyridoxamine 5'-phosphate oxidase putative domain-containing protein</fullName>
    </recommendedName>
</protein>
<evidence type="ECO:0000313" key="1">
    <source>
        <dbReference type="EMBL" id="BAK35183.1"/>
    </source>
</evidence>
<dbReference type="HOGENOM" id="CLU_127487_1_1_11"/>